<evidence type="ECO:0000256" key="18">
    <source>
        <dbReference type="ARBA" id="ARBA00023726"/>
    </source>
</evidence>
<comment type="catalytic activity">
    <reaction evidence="18">
        <text>a 1,2-diacyl-sn-glycero-3-phospho-(1D-myo-inositol) + H2O = 1D-myo-inositol 1-phosphate + a 1,2-diacyl-sn-glycerol + H(+)</text>
        <dbReference type="Rhea" id="RHEA:43484"/>
        <dbReference type="ChEBI" id="CHEBI:15377"/>
        <dbReference type="ChEBI" id="CHEBI:15378"/>
        <dbReference type="ChEBI" id="CHEBI:17815"/>
        <dbReference type="ChEBI" id="CHEBI:57880"/>
        <dbReference type="ChEBI" id="CHEBI:58433"/>
    </reaction>
    <physiologicalReaction direction="left-to-right" evidence="18">
        <dbReference type="Rhea" id="RHEA:43485"/>
    </physiologicalReaction>
</comment>
<dbReference type="GO" id="GO:0005634">
    <property type="term" value="C:nucleus"/>
    <property type="evidence" value="ECO:0007669"/>
    <property type="project" value="UniProtKB-SubCell"/>
</dbReference>
<dbReference type="Pfam" id="PF00168">
    <property type="entry name" value="C2"/>
    <property type="match status" value="1"/>
</dbReference>
<dbReference type="InterPro" id="IPR015359">
    <property type="entry name" value="PLC_EF-hand-like"/>
</dbReference>
<dbReference type="InterPro" id="IPR035892">
    <property type="entry name" value="C2_domain_sf"/>
</dbReference>
<evidence type="ECO:0000256" key="16">
    <source>
        <dbReference type="ARBA" id="ARBA00023242"/>
    </source>
</evidence>
<name>A0A7L0JTK1_CHATO</name>
<feature type="domain" description="PH" evidence="21">
    <location>
        <begin position="1"/>
        <end position="107"/>
    </location>
</feature>
<dbReference type="AlphaFoldDB" id="A0A7L0JTK1"/>
<evidence type="ECO:0000256" key="5">
    <source>
        <dbReference type="ARBA" id="ARBA00004496"/>
    </source>
</evidence>
<dbReference type="Gene3D" id="2.60.40.150">
    <property type="entry name" value="C2 domain"/>
    <property type="match status" value="1"/>
</dbReference>
<evidence type="ECO:0000256" key="17">
    <source>
        <dbReference type="ARBA" id="ARBA00023674"/>
    </source>
</evidence>
<dbReference type="PROSITE" id="PS50008">
    <property type="entry name" value="PIPLC_Y_DOMAIN"/>
    <property type="match status" value="1"/>
</dbReference>
<dbReference type="InterPro" id="IPR002048">
    <property type="entry name" value="EF_hand_dom"/>
</dbReference>
<keyword evidence="8" id="KW-0677">Repeat</keyword>
<dbReference type="Gene3D" id="2.30.29.30">
    <property type="entry name" value="Pleckstrin-homology domain (PH domain)/Phosphotyrosine-binding domain (PTB)"/>
    <property type="match status" value="1"/>
</dbReference>
<dbReference type="FunFam" id="2.60.40.150:FF:000058">
    <property type="entry name" value="Phosphoinositide phospholipase C"/>
    <property type="match status" value="1"/>
</dbReference>
<dbReference type="InterPro" id="IPR011992">
    <property type="entry name" value="EF-hand-dom_pair"/>
</dbReference>
<evidence type="ECO:0000256" key="6">
    <source>
        <dbReference type="ARBA" id="ARBA00022490"/>
    </source>
</evidence>
<dbReference type="CDD" id="cd00275">
    <property type="entry name" value="C2_PLC_like"/>
    <property type="match status" value="1"/>
</dbReference>
<dbReference type="PANTHER" id="PTHR10336">
    <property type="entry name" value="PHOSPHOINOSITIDE-SPECIFIC PHOSPHOLIPASE C FAMILY PROTEIN"/>
    <property type="match status" value="1"/>
</dbReference>
<feature type="region of interest" description="Disordered" evidence="20">
    <location>
        <begin position="440"/>
        <end position="490"/>
    </location>
</feature>
<dbReference type="SUPFAM" id="SSF47473">
    <property type="entry name" value="EF-hand"/>
    <property type="match status" value="1"/>
</dbReference>
<evidence type="ECO:0000313" key="26">
    <source>
        <dbReference type="Proteomes" id="UP000537522"/>
    </source>
</evidence>
<reference evidence="25 26" key="1">
    <citation type="submission" date="2019-09" db="EMBL/GenBank/DDBJ databases">
        <title>Bird 10,000 Genomes (B10K) Project - Family phase.</title>
        <authorList>
            <person name="Zhang G."/>
        </authorList>
    </citation>
    <scope>NUCLEOTIDE SEQUENCE [LARGE SCALE GENOMIC DNA]</scope>
    <source>
        <strain evidence="25">B10K-DU-011-36</strain>
        <tissue evidence="25">Muscle</tissue>
    </source>
</reference>
<dbReference type="InterPro" id="IPR017946">
    <property type="entry name" value="PLC-like_Pdiesterase_TIM-brl"/>
</dbReference>
<dbReference type="PROSITE" id="PS00018">
    <property type="entry name" value="EF_HAND_1"/>
    <property type="match status" value="1"/>
</dbReference>
<dbReference type="InterPro" id="IPR001849">
    <property type="entry name" value="PH_domain"/>
</dbReference>
<dbReference type="GO" id="GO:0005509">
    <property type="term" value="F:calcium ion binding"/>
    <property type="evidence" value="ECO:0007669"/>
    <property type="project" value="InterPro"/>
</dbReference>
<dbReference type="CDD" id="cd13363">
    <property type="entry name" value="PH_PLC_delta"/>
    <property type="match status" value="1"/>
</dbReference>
<dbReference type="PROSITE" id="PS50003">
    <property type="entry name" value="PH_DOMAIN"/>
    <property type="match status" value="1"/>
</dbReference>
<keyword evidence="26" id="KW-1185">Reference proteome</keyword>
<evidence type="ECO:0000256" key="1">
    <source>
        <dbReference type="ARBA" id="ARBA00001913"/>
    </source>
</evidence>
<keyword evidence="16" id="KW-0539">Nucleus</keyword>
<dbReference type="SMART" id="SM00233">
    <property type="entry name" value="PH"/>
    <property type="match status" value="1"/>
</dbReference>
<evidence type="ECO:0000313" key="25">
    <source>
        <dbReference type="EMBL" id="NXK47470.1"/>
    </source>
</evidence>
<evidence type="ECO:0000256" key="12">
    <source>
        <dbReference type="ARBA" id="ARBA00022963"/>
    </source>
</evidence>
<dbReference type="SMART" id="SM00239">
    <property type="entry name" value="C2"/>
    <property type="match status" value="1"/>
</dbReference>
<proteinExistence type="predicted"/>
<dbReference type="SUPFAM" id="SSF49562">
    <property type="entry name" value="C2 domain (Calcium/lipid-binding domain, CaLB)"/>
    <property type="match status" value="1"/>
</dbReference>
<feature type="domain" description="EF-hand" evidence="24">
    <location>
        <begin position="154"/>
        <end position="189"/>
    </location>
</feature>
<dbReference type="SUPFAM" id="SSF51695">
    <property type="entry name" value="PLC-like phosphodiesterases"/>
    <property type="match status" value="2"/>
</dbReference>
<dbReference type="PROSITE" id="PS50007">
    <property type="entry name" value="PIPLC_X_DOMAIN"/>
    <property type="match status" value="1"/>
</dbReference>
<keyword evidence="7" id="KW-0479">Metal-binding</keyword>
<dbReference type="SUPFAM" id="SSF50729">
    <property type="entry name" value="PH domain-like"/>
    <property type="match status" value="1"/>
</dbReference>
<dbReference type="GO" id="GO:0005783">
    <property type="term" value="C:endoplasmic reticulum"/>
    <property type="evidence" value="ECO:0007669"/>
    <property type="project" value="UniProtKB-SubCell"/>
</dbReference>
<evidence type="ECO:0000256" key="8">
    <source>
        <dbReference type="ARBA" id="ARBA00022737"/>
    </source>
</evidence>
<dbReference type="FunFam" id="1.10.238.10:FF:000145">
    <property type="entry name" value="Phosphoinositide phospholipase C"/>
    <property type="match status" value="1"/>
</dbReference>
<dbReference type="PRINTS" id="PR00390">
    <property type="entry name" value="PHPHLIPASEC"/>
</dbReference>
<keyword evidence="11" id="KW-0106">Calcium</keyword>
<keyword evidence="10" id="KW-0256">Endoplasmic reticulum</keyword>
<evidence type="ECO:0000256" key="14">
    <source>
        <dbReference type="ARBA" id="ARBA00023136"/>
    </source>
</evidence>
<dbReference type="EC" id="3.1.4.11" evidence="19"/>
<evidence type="ECO:0000259" key="24">
    <source>
        <dbReference type="PROSITE" id="PS50222"/>
    </source>
</evidence>
<dbReference type="Pfam" id="PF13202">
    <property type="entry name" value="EF-hand_5"/>
    <property type="match status" value="1"/>
</dbReference>
<evidence type="ECO:0000259" key="21">
    <source>
        <dbReference type="PROSITE" id="PS50003"/>
    </source>
</evidence>
<comment type="cofactor">
    <cofactor evidence="1">
        <name>Ca(2+)</name>
        <dbReference type="ChEBI" id="CHEBI:29108"/>
    </cofactor>
</comment>
<sequence length="761" mass="85473">MQQGTLMRKVKSKSWKKQRYFKLQDDCMTIWYQSKRTGKIESAFSISDVETVREGHQSEVLQSLAEEFPAERCFTIVFYGRRGNLDLIAGSAEEARCWVQGLRQLIEPRSFPLTSVLVSRTWIRDWFQKADKNKDGRMNFKEAQRLLKMMNVDMNEDHALRLFQAADKSESGTLEGEEFVLFYKALTEREEVLSLFQDFSEDGKKLTLLEMVDFLRQEQLEDEGTEELAMELIDKHEPSETARARHALSADGFLMYLCSPEGSIFNPRHQVLWQDMTQPLCHYFISSSHNTYLIEDQIRGQSSIEGYIRALKRGCRCLEVDCWDGPNGEPMVYHGHTFTSKIPFREVVSTLGKYAFQVGRWESRVALGGAGVCGCDEGQRWGSGGAAVLGSCRGEDGGRGRSLGTAVPTSPSLTLQELKHKILLKGKKIGRLEAVLDGLGDEAPDLSDDDNGAEAEEEKRRMKVSGLDWGPAGSAEPLDTSTGHGDTKDKESLAQALSDCVVYCKSVSFRGFQEARSHSRPSEISSLAEAKARKLIRDAGNEFVRHNAWQLTRIYPSGMRTDSSNYSPQEMWNAGCQIVALNFQTAGTEMDLCDGLFSQNGRCGYVLKPPFMRDEGTLFNPSDPSTREGPGPITLTIRVISGQQLPKVANSKDGAIIDPLVRVEIHGVPADQAHQETKYIENNGFNPRWDETLQFQLHVPELALVRFVVEDYDKTSRNDFVGQFTLAFANIKPGYRHIHLLSKDGTSIPPSSLFVHIRITE</sequence>
<evidence type="ECO:0000256" key="10">
    <source>
        <dbReference type="ARBA" id="ARBA00022824"/>
    </source>
</evidence>
<keyword evidence="14" id="KW-0472">Membrane</keyword>
<comment type="caution">
    <text evidence="25">The sequence shown here is derived from an EMBL/GenBank/DDBJ whole genome shotgun (WGS) entry which is preliminary data.</text>
</comment>
<evidence type="ECO:0000259" key="23">
    <source>
        <dbReference type="PROSITE" id="PS50008"/>
    </source>
</evidence>
<dbReference type="Gene3D" id="1.10.238.10">
    <property type="entry name" value="EF-hand"/>
    <property type="match status" value="2"/>
</dbReference>
<dbReference type="GO" id="GO:0016042">
    <property type="term" value="P:lipid catabolic process"/>
    <property type="evidence" value="ECO:0007669"/>
    <property type="project" value="UniProtKB-KW"/>
</dbReference>
<evidence type="ECO:0000256" key="9">
    <source>
        <dbReference type="ARBA" id="ARBA00022801"/>
    </source>
</evidence>
<feature type="compositionally biased region" description="Acidic residues" evidence="20">
    <location>
        <begin position="440"/>
        <end position="456"/>
    </location>
</feature>
<dbReference type="PROSITE" id="PS50004">
    <property type="entry name" value="C2"/>
    <property type="match status" value="1"/>
</dbReference>
<dbReference type="Pfam" id="PF00169">
    <property type="entry name" value="PH"/>
    <property type="match status" value="1"/>
</dbReference>
<feature type="non-terminal residue" evidence="25">
    <location>
        <position position="761"/>
    </location>
</feature>
<evidence type="ECO:0000256" key="4">
    <source>
        <dbReference type="ARBA" id="ARBA00004240"/>
    </source>
</evidence>
<dbReference type="SMART" id="SM00054">
    <property type="entry name" value="EFh"/>
    <property type="match status" value="2"/>
</dbReference>
<evidence type="ECO:0000256" key="7">
    <source>
        <dbReference type="ARBA" id="ARBA00022723"/>
    </source>
</evidence>
<dbReference type="PROSITE" id="PS50222">
    <property type="entry name" value="EF_HAND_2"/>
    <property type="match status" value="2"/>
</dbReference>
<evidence type="ECO:0000256" key="20">
    <source>
        <dbReference type="SAM" id="MobiDB-lite"/>
    </source>
</evidence>
<keyword evidence="12 19" id="KW-0442">Lipid degradation</keyword>
<dbReference type="InterPro" id="IPR018247">
    <property type="entry name" value="EF_Hand_1_Ca_BS"/>
</dbReference>
<dbReference type="InterPro" id="IPR000008">
    <property type="entry name" value="C2_dom"/>
</dbReference>
<feature type="domain" description="C2" evidence="22">
    <location>
        <begin position="614"/>
        <end position="742"/>
    </location>
</feature>
<dbReference type="Proteomes" id="UP000537522">
    <property type="component" value="Unassembled WGS sequence"/>
</dbReference>
<dbReference type="SMART" id="SM00149">
    <property type="entry name" value="PLCYc"/>
    <property type="match status" value="1"/>
</dbReference>
<dbReference type="InterPro" id="IPR000909">
    <property type="entry name" value="PLipase_C_PInositol-sp_X_dom"/>
</dbReference>
<evidence type="ECO:0000256" key="19">
    <source>
        <dbReference type="RuleBase" id="RU361133"/>
    </source>
</evidence>
<dbReference type="PANTHER" id="PTHR10336:SF31">
    <property type="entry name" value="1-PHOSPHATIDYLINOSITOL 4,5-BISPHOSPHATE PHOSPHODIESTERASE DELTA-4"/>
    <property type="match status" value="1"/>
</dbReference>
<keyword evidence="9 19" id="KW-0378">Hydrolase</keyword>
<dbReference type="FunFam" id="1.10.238.10:FF:000005">
    <property type="entry name" value="Phosphoinositide phospholipase C"/>
    <property type="match status" value="1"/>
</dbReference>
<dbReference type="Pfam" id="PF00387">
    <property type="entry name" value="PI-PLC-Y"/>
    <property type="match status" value="1"/>
</dbReference>
<dbReference type="EMBL" id="VXAL01005403">
    <property type="protein sequence ID" value="NXK47470.1"/>
    <property type="molecule type" value="Genomic_DNA"/>
</dbReference>
<dbReference type="InterPro" id="IPR001711">
    <property type="entry name" value="PLipase_C_Pinositol-sp_Y"/>
</dbReference>
<protein>
    <recommendedName>
        <fullName evidence="19">Phosphoinositide phospholipase C</fullName>
        <ecNumber evidence="19">3.1.4.11</ecNumber>
    </recommendedName>
</protein>
<dbReference type="GO" id="GO:0004435">
    <property type="term" value="F:phosphatidylinositol-4,5-bisphosphate phospholipase C activity"/>
    <property type="evidence" value="ECO:0007669"/>
    <property type="project" value="UniProtKB-EC"/>
</dbReference>
<dbReference type="InterPro" id="IPR011993">
    <property type="entry name" value="PH-like_dom_sf"/>
</dbReference>
<keyword evidence="6" id="KW-0963">Cytoplasm</keyword>
<comment type="catalytic activity">
    <reaction evidence="17">
        <text>a 1,2-diacyl-sn-glycero-3-phospho-(1D-myo-inositol-4,5-bisphosphate) + H2O = 1D-myo-inositol 1,4,5-trisphosphate + a 1,2-diacyl-sn-glycerol + H(+)</text>
        <dbReference type="Rhea" id="RHEA:33179"/>
        <dbReference type="ChEBI" id="CHEBI:15377"/>
        <dbReference type="ChEBI" id="CHEBI:15378"/>
        <dbReference type="ChEBI" id="CHEBI:17815"/>
        <dbReference type="ChEBI" id="CHEBI:58456"/>
        <dbReference type="ChEBI" id="CHEBI:203600"/>
        <dbReference type="EC" id="3.1.4.11"/>
    </reaction>
    <physiologicalReaction direction="left-to-right" evidence="17">
        <dbReference type="Rhea" id="RHEA:33180"/>
    </physiologicalReaction>
</comment>
<evidence type="ECO:0000259" key="22">
    <source>
        <dbReference type="PROSITE" id="PS50004"/>
    </source>
</evidence>
<dbReference type="GO" id="GO:0005886">
    <property type="term" value="C:plasma membrane"/>
    <property type="evidence" value="ECO:0007669"/>
    <property type="project" value="TreeGrafter"/>
</dbReference>
<comment type="subcellular location">
    <subcellularLocation>
        <location evidence="5">Cytoplasm</location>
    </subcellularLocation>
    <subcellularLocation>
        <location evidence="4">Endoplasmic reticulum</location>
    </subcellularLocation>
    <subcellularLocation>
        <location evidence="3">Membrane</location>
        <topology evidence="3">Peripheral membrane protein</topology>
    </subcellularLocation>
    <subcellularLocation>
        <location evidence="2">Nucleus</location>
    </subcellularLocation>
</comment>
<dbReference type="InterPro" id="IPR001192">
    <property type="entry name" value="PI-PLC_fam"/>
</dbReference>
<organism evidence="25 26">
    <name type="scientific">Chauna torquata</name>
    <name type="common">Southern screamer</name>
    <dbReference type="NCBI Taxonomy" id="30388"/>
    <lineage>
        <taxon>Eukaryota</taxon>
        <taxon>Metazoa</taxon>
        <taxon>Chordata</taxon>
        <taxon>Craniata</taxon>
        <taxon>Vertebrata</taxon>
        <taxon>Euteleostomi</taxon>
        <taxon>Archelosauria</taxon>
        <taxon>Archosauria</taxon>
        <taxon>Dinosauria</taxon>
        <taxon>Saurischia</taxon>
        <taxon>Theropoda</taxon>
        <taxon>Coelurosauria</taxon>
        <taxon>Aves</taxon>
        <taxon>Neognathae</taxon>
        <taxon>Galloanserae</taxon>
        <taxon>Anseriformes</taxon>
        <taxon>Anhimidae</taxon>
        <taxon>Chauna</taxon>
    </lineage>
</organism>
<evidence type="ECO:0000256" key="13">
    <source>
        <dbReference type="ARBA" id="ARBA00023098"/>
    </source>
</evidence>
<feature type="domain" description="PI-PLC Y-box" evidence="23">
    <location>
        <begin position="497"/>
        <end position="613"/>
    </location>
</feature>
<dbReference type="Pfam" id="PF00388">
    <property type="entry name" value="PI-PLC-X"/>
    <property type="match status" value="1"/>
</dbReference>
<feature type="non-terminal residue" evidence="25">
    <location>
        <position position="1"/>
    </location>
</feature>
<dbReference type="SMART" id="SM00148">
    <property type="entry name" value="PLCXc"/>
    <property type="match status" value="1"/>
</dbReference>
<dbReference type="Gene3D" id="3.20.20.190">
    <property type="entry name" value="Phosphatidylinositol (PI) phosphodiesterase"/>
    <property type="match status" value="2"/>
</dbReference>
<evidence type="ECO:0000256" key="15">
    <source>
        <dbReference type="ARBA" id="ARBA00023224"/>
    </source>
</evidence>
<dbReference type="Pfam" id="PF09279">
    <property type="entry name" value="EF-hand_like"/>
    <property type="match status" value="1"/>
</dbReference>
<keyword evidence="15" id="KW-0807">Transducer</keyword>
<dbReference type="FunFam" id="2.30.29.30:FF:000088">
    <property type="entry name" value="Phosphoinositide phospholipase C"/>
    <property type="match status" value="1"/>
</dbReference>
<feature type="domain" description="EF-hand" evidence="24">
    <location>
        <begin position="118"/>
        <end position="153"/>
    </location>
</feature>
<accession>A0A7L0JTK1</accession>
<evidence type="ECO:0000256" key="2">
    <source>
        <dbReference type="ARBA" id="ARBA00004123"/>
    </source>
</evidence>
<dbReference type="CDD" id="cd16219">
    <property type="entry name" value="EFh_PI-PLCdelta4"/>
    <property type="match status" value="1"/>
</dbReference>
<keyword evidence="13 19" id="KW-0443">Lipid metabolism</keyword>
<dbReference type="GO" id="GO:0035556">
    <property type="term" value="P:intracellular signal transduction"/>
    <property type="evidence" value="ECO:0007669"/>
    <property type="project" value="InterPro"/>
</dbReference>
<evidence type="ECO:0000256" key="11">
    <source>
        <dbReference type="ARBA" id="ARBA00022837"/>
    </source>
</evidence>
<gene>
    <name evidence="25" type="primary">Plcd4</name>
    <name evidence="25" type="ORF">CHATOR_R11827</name>
</gene>
<evidence type="ECO:0000256" key="3">
    <source>
        <dbReference type="ARBA" id="ARBA00004170"/>
    </source>
</evidence>